<feature type="region of interest" description="Disordered" evidence="1">
    <location>
        <begin position="166"/>
        <end position="189"/>
    </location>
</feature>
<dbReference type="Proteomes" id="UP001307849">
    <property type="component" value="Unassembled WGS sequence"/>
</dbReference>
<keyword evidence="4" id="KW-1185">Reference proteome</keyword>
<evidence type="ECO:0000259" key="2">
    <source>
        <dbReference type="PROSITE" id="PS50181"/>
    </source>
</evidence>
<dbReference type="InterPro" id="IPR001810">
    <property type="entry name" value="F-box_dom"/>
</dbReference>
<dbReference type="EMBL" id="JAVHJM010000004">
    <property type="protein sequence ID" value="KAK6514982.1"/>
    <property type="molecule type" value="Genomic_DNA"/>
</dbReference>
<reference evidence="3 4" key="1">
    <citation type="submission" date="2019-10" db="EMBL/GenBank/DDBJ databases">
        <authorList>
            <person name="Palmer J.M."/>
        </authorList>
    </citation>
    <scope>NUCLEOTIDE SEQUENCE [LARGE SCALE GENOMIC DNA]</scope>
    <source>
        <strain evidence="3 4">TWF506</strain>
    </source>
</reference>
<feature type="domain" description="F-box" evidence="2">
    <location>
        <begin position="3"/>
        <end position="53"/>
    </location>
</feature>
<dbReference type="PROSITE" id="PS50181">
    <property type="entry name" value="FBOX"/>
    <property type="match status" value="1"/>
</dbReference>
<evidence type="ECO:0000313" key="3">
    <source>
        <dbReference type="EMBL" id="KAK6514982.1"/>
    </source>
</evidence>
<dbReference type="AlphaFoldDB" id="A0AAN8NPK2"/>
<dbReference type="Pfam" id="PF00646">
    <property type="entry name" value="F-box"/>
    <property type="match status" value="1"/>
</dbReference>
<protein>
    <recommendedName>
        <fullName evidence="2">F-box domain-containing protein</fullName>
    </recommendedName>
</protein>
<evidence type="ECO:0000313" key="4">
    <source>
        <dbReference type="Proteomes" id="UP001307849"/>
    </source>
</evidence>
<comment type="caution">
    <text evidence="3">The sequence shown here is derived from an EMBL/GenBank/DDBJ whole genome shotgun (WGS) entry which is preliminary data.</text>
</comment>
<name>A0AAN8NPK2_9PEZI</name>
<evidence type="ECO:0000256" key="1">
    <source>
        <dbReference type="SAM" id="MobiDB-lite"/>
    </source>
</evidence>
<dbReference type="SUPFAM" id="SSF81383">
    <property type="entry name" value="F-box domain"/>
    <property type="match status" value="1"/>
</dbReference>
<dbReference type="InterPro" id="IPR036047">
    <property type="entry name" value="F-box-like_dom_sf"/>
</dbReference>
<sequence>MSLPPLLRLPPELQLEILIYLPRFDQIIATQVCTTFSRLLSTKIITQTHYTDTWVSGGRGLPGSFTYSSPRIPPASETLHSAFERTHFLLEENSSNKNGVLILTAKAGKVLNYVYIHGDQYTEQEGKLWSGEMEDLDNSIKKALRRKRAEATINIADGNNISKDGELESAGSVSISTDEQKEKTAPGPGDLLDIDYEEWDSPTAVFFAENKLVTRFTGGRDLTKSSSLGQPFICPFITVPNPPDENEAMTFKFELDIYKDELLKGPKAPYTKKWEDEMVFKRDESVRDWIAKLVERIYVQAVEEGVTAEEKVWVTIQVARAKSEDAWIITTVVLRVSVEARKEMVWVRRKNEHFLLIKKEMWDKRAEWDLDSKEEKKNEDEGEKDKDEGEVRISYC</sequence>
<accession>A0AAN8NPK2</accession>
<feature type="region of interest" description="Disordered" evidence="1">
    <location>
        <begin position="370"/>
        <end position="396"/>
    </location>
</feature>
<proteinExistence type="predicted"/>
<gene>
    <name evidence="3" type="ORF">TWF506_007340</name>
</gene>
<organism evidence="3 4">
    <name type="scientific">Arthrobotrys conoides</name>
    <dbReference type="NCBI Taxonomy" id="74498"/>
    <lineage>
        <taxon>Eukaryota</taxon>
        <taxon>Fungi</taxon>
        <taxon>Dikarya</taxon>
        <taxon>Ascomycota</taxon>
        <taxon>Pezizomycotina</taxon>
        <taxon>Orbiliomycetes</taxon>
        <taxon>Orbiliales</taxon>
        <taxon>Orbiliaceae</taxon>
        <taxon>Arthrobotrys</taxon>
    </lineage>
</organism>